<feature type="non-terminal residue" evidence="2">
    <location>
        <position position="1"/>
    </location>
</feature>
<sequence>FTPIRAPLPATTTEPKIENDDNDNEEVAYKLKSIRKKPRGVALSTNDKKSIKTPVENSEEKDATPLDDNEEDIDDELFEP</sequence>
<dbReference type="AlphaFoldDB" id="A0A820S044"/>
<evidence type="ECO:0000313" key="2">
    <source>
        <dbReference type="EMBL" id="CAF4444021.1"/>
    </source>
</evidence>
<organism evidence="2 3">
    <name type="scientific">Adineta steineri</name>
    <dbReference type="NCBI Taxonomy" id="433720"/>
    <lineage>
        <taxon>Eukaryota</taxon>
        <taxon>Metazoa</taxon>
        <taxon>Spiralia</taxon>
        <taxon>Gnathifera</taxon>
        <taxon>Rotifera</taxon>
        <taxon>Eurotatoria</taxon>
        <taxon>Bdelloidea</taxon>
        <taxon>Adinetida</taxon>
        <taxon>Adinetidae</taxon>
        <taxon>Adineta</taxon>
    </lineage>
</organism>
<feature type="region of interest" description="Disordered" evidence="1">
    <location>
        <begin position="1"/>
        <end position="80"/>
    </location>
</feature>
<comment type="caution">
    <text evidence="2">The sequence shown here is derived from an EMBL/GenBank/DDBJ whole genome shotgun (WGS) entry which is preliminary data.</text>
</comment>
<dbReference type="EMBL" id="CAJOAY010034281">
    <property type="protein sequence ID" value="CAF4444021.1"/>
    <property type="molecule type" value="Genomic_DNA"/>
</dbReference>
<name>A0A820S044_9BILA</name>
<evidence type="ECO:0000313" key="3">
    <source>
        <dbReference type="Proteomes" id="UP000663881"/>
    </source>
</evidence>
<dbReference type="Proteomes" id="UP000663881">
    <property type="component" value="Unassembled WGS sequence"/>
</dbReference>
<feature type="compositionally biased region" description="Acidic residues" evidence="1">
    <location>
        <begin position="65"/>
        <end position="80"/>
    </location>
</feature>
<reference evidence="2" key="1">
    <citation type="submission" date="2021-02" db="EMBL/GenBank/DDBJ databases">
        <authorList>
            <person name="Nowell W R."/>
        </authorList>
    </citation>
    <scope>NUCLEOTIDE SEQUENCE</scope>
</reference>
<protein>
    <submittedName>
        <fullName evidence="2">Uncharacterized protein</fullName>
    </submittedName>
</protein>
<proteinExistence type="predicted"/>
<evidence type="ECO:0000256" key="1">
    <source>
        <dbReference type="SAM" id="MobiDB-lite"/>
    </source>
</evidence>
<accession>A0A820S044</accession>
<gene>
    <name evidence="2" type="ORF">OKA104_LOCUS53790</name>
</gene>